<dbReference type="PANTHER" id="PTHR30386">
    <property type="entry name" value="MEMBRANE FUSION SUBUNIT OF EMRAB-TOLC MULTIDRUG EFFLUX PUMP"/>
    <property type="match status" value="1"/>
</dbReference>
<comment type="caution">
    <text evidence="1">The sequence shown here is derived from an EMBL/GenBank/DDBJ whole genome shotgun (WGS) entry which is preliminary data.</text>
</comment>
<dbReference type="AlphaFoldDB" id="A0A0E9MV29"/>
<evidence type="ECO:0000313" key="2">
    <source>
        <dbReference type="Proteomes" id="UP000033121"/>
    </source>
</evidence>
<dbReference type="InterPro" id="IPR050739">
    <property type="entry name" value="MFP"/>
</dbReference>
<proteinExistence type="predicted"/>
<protein>
    <submittedName>
        <fullName evidence="1">Uncharacterized protein</fullName>
    </submittedName>
</protein>
<keyword evidence="2" id="KW-1185">Reference proteome</keyword>
<name>A0A0E9MV29_9BACT</name>
<dbReference type="Proteomes" id="UP000033121">
    <property type="component" value="Unassembled WGS sequence"/>
</dbReference>
<accession>A0A0E9MV29</accession>
<gene>
    <name evidence="1" type="ORF">FPE01S_01_03030</name>
</gene>
<dbReference type="STRING" id="1220578.FPE01S_01_03030"/>
<sequence>MIFFLNADVVVQAAGRVTPSRESVVLYARESGSIDTIYVQDGSAVKKGQAIFSMRDEVNLVRYHQLLHEETLRAAMATELAGLIAWLSHRNNDSLQLKTDNGKIIWQQFLADEKLLLHDLGKADLEIMRNRPLFQEHIIPASEWEEKLATQTAAALRLQQYRYSAQKQWQERIEAYQAENRSKQVLRNGAEWEQKEKLAKAPGAGNIQLMAAAMPGMFVQKGEPLCRIIFGDSLVVEGFVSGIQMAIIHGNMPARIRLAAAYSHHFNSVDARVIQVDPVSIDKNGMACRRIVCRLPPHSFTLPNGFSFSWIAGIPVGITIVIARRKIWQVLFDKPDDWFKPSKSI</sequence>
<evidence type="ECO:0000313" key="1">
    <source>
        <dbReference type="EMBL" id="GAO41291.1"/>
    </source>
</evidence>
<dbReference type="EMBL" id="BBWV01000001">
    <property type="protein sequence ID" value="GAO41291.1"/>
    <property type="molecule type" value="Genomic_DNA"/>
</dbReference>
<reference evidence="1 2" key="1">
    <citation type="submission" date="2015-04" db="EMBL/GenBank/DDBJ databases">
        <title>Whole genome shotgun sequence of Flavihumibacter petaseus NBRC 106054.</title>
        <authorList>
            <person name="Miyazawa S."/>
            <person name="Hosoyama A."/>
            <person name="Hashimoto M."/>
            <person name="Noguchi M."/>
            <person name="Tsuchikane K."/>
            <person name="Ohji S."/>
            <person name="Yamazoe A."/>
            <person name="Ichikawa N."/>
            <person name="Kimura A."/>
            <person name="Fujita N."/>
        </authorList>
    </citation>
    <scope>NUCLEOTIDE SEQUENCE [LARGE SCALE GENOMIC DNA]</scope>
    <source>
        <strain evidence="1 2">NBRC 106054</strain>
    </source>
</reference>
<dbReference type="Gene3D" id="2.40.50.100">
    <property type="match status" value="1"/>
</dbReference>
<dbReference type="Gene3D" id="1.10.287.470">
    <property type="entry name" value="Helix hairpin bin"/>
    <property type="match status" value="1"/>
</dbReference>
<organism evidence="1 2">
    <name type="scientific">Flavihumibacter petaseus NBRC 106054</name>
    <dbReference type="NCBI Taxonomy" id="1220578"/>
    <lineage>
        <taxon>Bacteria</taxon>
        <taxon>Pseudomonadati</taxon>
        <taxon>Bacteroidota</taxon>
        <taxon>Chitinophagia</taxon>
        <taxon>Chitinophagales</taxon>
        <taxon>Chitinophagaceae</taxon>
        <taxon>Flavihumibacter</taxon>
    </lineage>
</organism>